<comment type="subcellular location">
    <subcellularLocation>
        <location evidence="1 8">Cell membrane</location>
        <topology evidence="1 8">Multi-pass membrane protein</topology>
    </subcellularLocation>
</comment>
<dbReference type="GO" id="GO:0015220">
    <property type="term" value="F:choline transmembrane transporter activity"/>
    <property type="evidence" value="ECO:0007669"/>
    <property type="project" value="TreeGrafter"/>
</dbReference>
<dbReference type="GO" id="GO:1990961">
    <property type="term" value="P:xenobiotic detoxification by transmembrane export across the plasma membrane"/>
    <property type="evidence" value="ECO:0007669"/>
    <property type="project" value="UniProtKB-ARBA"/>
</dbReference>
<reference evidence="10 11" key="1">
    <citation type="submission" date="2019-01" db="EMBL/GenBank/DDBJ databases">
        <title>Genome sequence of the Antarctic species Gelidibacter gilvus ACAM 158(T).</title>
        <authorList>
            <person name="Bowman J.P."/>
        </authorList>
    </citation>
    <scope>NUCLEOTIDE SEQUENCE [LARGE SCALE GENOMIC DNA]</scope>
    <source>
        <strain evidence="10 11">IC158</strain>
    </source>
</reference>
<evidence type="ECO:0000256" key="1">
    <source>
        <dbReference type="ARBA" id="ARBA00004651"/>
    </source>
</evidence>
<dbReference type="Gene3D" id="1.10.3730.20">
    <property type="match status" value="1"/>
</dbReference>
<proteinExistence type="inferred from homology"/>
<evidence type="ECO:0000256" key="8">
    <source>
        <dbReference type="RuleBase" id="RU003942"/>
    </source>
</evidence>
<evidence type="ECO:0000313" key="11">
    <source>
        <dbReference type="Proteomes" id="UP000289792"/>
    </source>
</evidence>
<dbReference type="InterPro" id="IPR000390">
    <property type="entry name" value="Small_drug/metabolite_transptr"/>
</dbReference>
<dbReference type="GO" id="GO:0015199">
    <property type="term" value="F:amino-acid betaine transmembrane transporter activity"/>
    <property type="evidence" value="ECO:0007669"/>
    <property type="project" value="TreeGrafter"/>
</dbReference>
<evidence type="ECO:0000256" key="2">
    <source>
        <dbReference type="ARBA" id="ARBA00022448"/>
    </source>
</evidence>
<evidence type="ECO:0000256" key="9">
    <source>
        <dbReference type="SAM" id="Phobius"/>
    </source>
</evidence>
<feature type="transmembrane region" description="Helical" evidence="9">
    <location>
        <begin position="57"/>
        <end position="78"/>
    </location>
</feature>
<dbReference type="PANTHER" id="PTHR30561">
    <property type="entry name" value="SMR FAMILY PROTON-DEPENDENT DRUG EFFLUX TRANSPORTER SUGE"/>
    <property type="match status" value="1"/>
</dbReference>
<dbReference type="InterPro" id="IPR037185">
    <property type="entry name" value="EmrE-like"/>
</dbReference>
<keyword evidence="11" id="KW-1185">Reference proteome</keyword>
<gene>
    <name evidence="10" type="ORF">ESZ48_14520</name>
</gene>
<accession>A0A4Q0XFE5</accession>
<comment type="similarity">
    <text evidence="7 8">Belongs to the drug/metabolite transporter (DMT) superfamily. Small multidrug resistance (SMR) (TC 2.A.7.1) family.</text>
</comment>
<organism evidence="10 11">
    <name type="scientific">Gelidibacter gilvus</name>
    <dbReference type="NCBI Taxonomy" id="59602"/>
    <lineage>
        <taxon>Bacteria</taxon>
        <taxon>Pseudomonadati</taxon>
        <taxon>Bacteroidota</taxon>
        <taxon>Flavobacteriia</taxon>
        <taxon>Flavobacteriales</taxon>
        <taxon>Flavobacteriaceae</taxon>
        <taxon>Gelidibacter</taxon>
    </lineage>
</organism>
<dbReference type="RefSeq" id="WP_129018226.1">
    <property type="nucleotide sequence ID" value="NZ_SDDZ01000010.1"/>
</dbReference>
<dbReference type="Pfam" id="PF00893">
    <property type="entry name" value="Multi_Drug_Res"/>
    <property type="match status" value="1"/>
</dbReference>
<evidence type="ECO:0000256" key="3">
    <source>
        <dbReference type="ARBA" id="ARBA00022475"/>
    </source>
</evidence>
<keyword evidence="2" id="KW-0813">Transport</keyword>
<dbReference type="EMBL" id="SDDZ01000010">
    <property type="protein sequence ID" value="RXJ45794.1"/>
    <property type="molecule type" value="Genomic_DNA"/>
</dbReference>
<dbReference type="SUPFAM" id="SSF103481">
    <property type="entry name" value="Multidrug resistance efflux transporter EmrE"/>
    <property type="match status" value="1"/>
</dbReference>
<evidence type="ECO:0000256" key="4">
    <source>
        <dbReference type="ARBA" id="ARBA00022692"/>
    </source>
</evidence>
<evidence type="ECO:0000256" key="6">
    <source>
        <dbReference type="ARBA" id="ARBA00023136"/>
    </source>
</evidence>
<dbReference type="AlphaFoldDB" id="A0A4Q0XFE5"/>
<keyword evidence="6 9" id="KW-0472">Membrane</keyword>
<dbReference type="PANTHER" id="PTHR30561:SF1">
    <property type="entry name" value="MULTIDRUG TRANSPORTER EMRE"/>
    <property type="match status" value="1"/>
</dbReference>
<protein>
    <submittedName>
        <fullName evidence="10">Multidrug efflux SMR transporter</fullName>
    </submittedName>
</protein>
<evidence type="ECO:0000256" key="5">
    <source>
        <dbReference type="ARBA" id="ARBA00022989"/>
    </source>
</evidence>
<dbReference type="GO" id="GO:0015297">
    <property type="term" value="F:antiporter activity"/>
    <property type="evidence" value="ECO:0007669"/>
    <property type="project" value="TreeGrafter"/>
</dbReference>
<dbReference type="Proteomes" id="UP000289792">
    <property type="component" value="Unassembled WGS sequence"/>
</dbReference>
<evidence type="ECO:0000313" key="10">
    <source>
        <dbReference type="EMBL" id="RXJ45794.1"/>
    </source>
</evidence>
<evidence type="ECO:0000256" key="7">
    <source>
        <dbReference type="ARBA" id="ARBA00038032"/>
    </source>
</evidence>
<feature type="transmembrane region" description="Helical" evidence="9">
    <location>
        <begin position="30"/>
        <end position="50"/>
    </location>
</feature>
<sequence>MKYLFLSLAIVFELIGTSFMQASNGFSKTIPTILTIVAYTICFFFFSHALKSIPLGIAYAIWGGLGIVLSAIISVVIFKQSLDLPALIGITLIVAGVFVMNFFSKSAVN</sequence>
<name>A0A4Q0XFE5_9FLAO</name>
<dbReference type="GO" id="GO:0005886">
    <property type="term" value="C:plasma membrane"/>
    <property type="evidence" value="ECO:0007669"/>
    <property type="project" value="UniProtKB-SubCell"/>
</dbReference>
<comment type="caution">
    <text evidence="10">The sequence shown here is derived from an EMBL/GenBank/DDBJ whole genome shotgun (WGS) entry which is preliminary data.</text>
</comment>
<keyword evidence="3" id="KW-1003">Cell membrane</keyword>
<keyword evidence="4 8" id="KW-0812">Transmembrane</keyword>
<dbReference type="OrthoDB" id="21828at2"/>
<keyword evidence="5 9" id="KW-1133">Transmembrane helix</keyword>
<dbReference type="GO" id="GO:0031460">
    <property type="term" value="P:glycine betaine transport"/>
    <property type="evidence" value="ECO:0007669"/>
    <property type="project" value="TreeGrafter"/>
</dbReference>
<feature type="transmembrane region" description="Helical" evidence="9">
    <location>
        <begin position="84"/>
        <end position="103"/>
    </location>
</feature>
<dbReference type="FunFam" id="1.10.3730.20:FF:000001">
    <property type="entry name" value="Quaternary ammonium compound resistance transporter SugE"/>
    <property type="match status" value="1"/>
</dbReference>
<dbReference type="InterPro" id="IPR045324">
    <property type="entry name" value="Small_multidrug_res"/>
</dbReference>